<proteinExistence type="predicted"/>
<dbReference type="PANTHER" id="PTHR45566:SF1">
    <property type="entry name" value="HTH-TYPE TRANSCRIPTIONAL REGULATOR YHJB-RELATED"/>
    <property type="match status" value="1"/>
</dbReference>
<dbReference type="GO" id="GO:0006355">
    <property type="term" value="P:regulation of DNA-templated transcription"/>
    <property type="evidence" value="ECO:0007669"/>
    <property type="project" value="InterPro"/>
</dbReference>
<feature type="modified residue" description="4-aspartylphosphate" evidence="3">
    <location>
        <position position="42"/>
    </location>
</feature>
<evidence type="ECO:0000259" key="5">
    <source>
        <dbReference type="PROSITE" id="PS50110"/>
    </source>
</evidence>
<dbReference type="GO" id="GO:0000160">
    <property type="term" value="P:phosphorelay signal transduction system"/>
    <property type="evidence" value="ECO:0007669"/>
    <property type="project" value="InterPro"/>
</dbReference>
<dbReference type="SUPFAM" id="SSF46894">
    <property type="entry name" value="C-terminal effector domain of the bipartite response regulators"/>
    <property type="match status" value="1"/>
</dbReference>
<evidence type="ECO:0000256" key="2">
    <source>
        <dbReference type="ARBA" id="ARBA00023125"/>
    </source>
</evidence>
<organism evidence="6 7">
    <name type="scientific">Candidatus Planktophila sulfonica</name>
    <dbReference type="NCBI Taxonomy" id="1884904"/>
    <lineage>
        <taxon>Bacteria</taxon>
        <taxon>Bacillati</taxon>
        <taxon>Actinomycetota</taxon>
        <taxon>Actinomycetes</taxon>
        <taxon>Candidatus Nanopelagicales</taxon>
        <taxon>Candidatus Nanopelagicaceae</taxon>
        <taxon>Candidatus Planktophila</taxon>
    </lineage>
</organism>
<dbReference type="Pfam" id="PF00072">
    <property type="entry name" value="Response_reg"/>
    <property type="match status" value="1"/>
</dbReference>
<evidence type="ECO:0000313" key="6">
    <source>
        <dbReference type="EMBL" id="ASY16634.1"/>
    </source>
</evidence>
<dbReference type="Gene3D" id="3.40.50.2300">
    <property type="match status" value="1"/>
</dbReference>
<reference evidence="6 7" key="1">
    <citation type="submission" date="2016-07" db="EMBL/GenBank/DDBJ databases">
        <title>High microdiversification within the ubiquitous acI lineage of Actinobacteria.</title>
        <authorList>
            <person name="Neuenschwander S.M."/>
            <person name="Salcher M."/>
            <person name="Ghai R."/>
            <person name="Pernthaler J."/>
        </authorList>
    </citation>
    <scope>NUCLEOTIDE SEQUENCE [LARGE SCALE GENOMIC DNA]</scope>
    <source>
        <strain evidence="6">MMS-IA-56</strain>
    </source>
</reference>
<dbReference type="InterPro" id="IPR058245">
    <property type="entry name" value="NreC/VraR/RcsB-like_REC"/>
</dbReference>
<evidence type="ECO:0000313" key="7">
    <source>
        <dbReference type="Proteomes" id="UP000217215"/>
    </source>
</evidence>
<dbReference type="CDD" id="cd06170">
    <property type="entry name" value="LuxR_C_like"/>
    <property type="match status" value="1"/>
</dbReference>
<dbReference type="GO" id="GO:0003677">
    <property type="term" value="F:DNA binding"/>
    <property type="evidence" value="ECO:0007669"/>
    <property type="project" value="UniProtKB-KW"/>
</dbReference>
<dbReference type="InterPro" id="IPR000792">
    <property type="entry name" value="Tscrpt_reg_LuxR_C"/>
</dbReference>
<dbReference type="PRINTS" id="PR00038">
    <property type="entry name" value="HTHLUXR"/>
</dbReference>
<keyword evidence="1 3" id="KW-0597">Phosphoprotein</keyword>
<dbReference type="SMART" id="SM00421">
    <property type="entry name" value="HTH_LUXR"/>
    <property type="match status" value="1"/>
</dbReference>
<evidence type="ECO:0000259" key="4">
    <source>
        <dbReference type="PROSITE" id="PS50043"/>
    </source>
</evidence>
<evidence type="ECO:0000256" key="3">
    <source>
        <dbReference type="PROSITE-ProRule" id="PRU00169"/>
    </source>
</evidence>
<dbReference type="CDD" id="cd17535">
    <property type="entry name" value="REC_NarL-like"/>
    <property type="match status" value="1"/>
</dbReference>
<dbReference type="KEGG" id="psuf:A1sIA56_04045"/>
<accession>A0A249KIL2</accession>
<keyword evidence="2" id="KW-0238">DNA-binding</keyword>
<dbReference type="InterPro" id="IPR051015">
    <property type="entry name" value="EvgA-like"/>
</dbReference>
<dbReference type="Pfam" id="PF00196">
    <property type="entry name" value="GerE"/>
    <property type="match status" value="1"/>
</dbReference>
<dbReference type="InterPro" id="IPR016032">
    <property type="entry name" value="Sig_transdc_resp-reg_C-effctor"/>
</dbReference>
<dbReference type="InterPro" id="IPR011006">
    <property type="entry name" value="CheY-like_superfamily"/>
</dbReference>
<dbReference type="PANTHER" id="PTHR45566">
    <property type="entry name" value="HTH-TYPE TRANSCRIPTIONAL REGULATOR YHJB-RELATED"/>
    <property type="match status" value="1"/>
</dbReference>
<dbReference type="SMART" id="SM00448">
    <property type="entry name" value="REC"/>
    <property type="match status" value="1"/>
</dbReference>
<evidence type="ECO:0000256" key="1">
    <source>
        <dbReference type="ARBA" id="ARBA00022553"/>
    </source>
</evidence>
<dbReference type="EMBL" id="CP016773">
    <property type="protein sequence ID" value="ASY16634.1"/>
    <property type="molecule type" value="Genomic_DNA"/>
</dbReference>
<dbReference type="SUPFAM" id="SSF52172">
    <property type="entry name" value="CheY-like"/>
    <property type="match status" value="1"/>
</dbReference>
<protein>
    <submittedName>
        <fullName evidence="6">Two-component system response regulator</fullName>
    </submittedName>
</protein>
<dbReference type="PROSITE" id="PS50110">
    <property type="entry name" value="RESPONSE_REGULATORY"/>
    <property type="match status" value="1"/>
</dbReference>
<feature type="domain" description="Response regulatory" evidence="5">
    <location>
        <begin position="1"/>
        <end position="107"/>
    </location>
</feature>
<keyword evidence="7" id="KW-1185">Reference proteome</keyword>
<dbReference type="AlphaFoldDB" id="A0A249KIL2"/>
<dbReference type="Proteomes" id="UP000217215">
    <property type="component" value="Chromosome"/>
</dbReference>
<name>A0A249KIL2_9ACTN</name>
<gene>
    <name evidence="6" type="ORF">A1sIA56_04045</name>
</gene>
<dbReference type="InterPro" id="IPR001789">
    <property type="entry name" value="Sig_transdc_resp-reg_receiver"/>
</dbReference>
<feature type="domain" description="HTH luxR-type" evidence="4">
    <location>
        <begin position="124"/>
        <end position="189"/>
    </location>
</feature>
<sequence>MVREGLRRALETRQSFSIYEASSIDEARAQIARVNPNLLILDINLPDGSGLEIAQWVRSLSQSVAIVILTLNEKDEFVIAAMKAGASAFVNKSAPLADFLAAVDHALLSPATFSAQDLAGALNRKTETFGLSQRELQILATLHMGQPLKELSASLFISESTLKTHLNTIYRKLEVSNRTQAVKKAQQSGLSE</sequence>
<dbReference type="PROSITE" id="PS50043">
    <property type="entry name" value="HTH_LUXR_2"/>
    <property type="match status" value="1"/>
</dbReference>